<comment type="similarity">
    <text evidence="2">Belongs to the UPF0057 (PMP3) family.</text>
</comment>
<feature type="non-terminal residue" evidence="7">
    <location>
        <position position="1"/>
    </location>
</feature>
<evidence type="ECO:0000313" key="8">
    <source>
        <dbReference type="Proteomes" id="UP000824890"/>
    </source>
</evidence>
<evidence type="ECO:0000313" key="7">
    <source>
        <dbReference type="EMBL" id="KAH0929115.1"/>
    </source>
</evidence>
<keyword evidence="5 6" id="KW-0472">Membrane</keyword>
<dbReference type="PANTHER" id="PTHR21659:SF113">
    <property type="entry name" value="HYDROPHOBIC PROTEIN RCI2A"/>
    <property type="match status" value="1"/>
</dbReference>
<evidence type="ECO:0000256" key="4">
    <source>
        <dbReference type="ARBA" id="ARBA00022989"/>
    </source>
</evidence>
<comment type="subcellular location">
    <subcellularLocation>
        <location evidence="1">Membrane</location>
    </subcellularLocation>
</comment>
<dbReference type="EMBL" id="JAGKQM010000004">
    <property type="protein sequence ID" value="KAH0929115.1"/>
    <property type="molecule type" value="Genomic_DNA"/>
</dbReference>
<name>A0ABQ8DIB4_BRANA</name>
<sequence length="144" mass="16451">FLYKSTPKQNKAVVHFNCKSITTYFPKKPQNGDHKLLLIGTVVMEKLREKGVEVQEEKLGCGRASRAEGVEVSRESGGEQGKWSWERRTAVTLLFFCQILLAILLRPLGVFLRYGCRVEFWICLVLTLLGYLHGILYALYVLTK</sequence>
<keyword evidence="8" id="KW-1185">Reference proteome</keyword>
<protein>
    <submittedName>
        <fullName evidence="7">Uncharacterized protein</fullName>
    </submittedName>
</protein>
<dbReference type="PANTHER" id="PTHR21659">
    <property type="entry name" value="HYDROPHOBIC PROTEIN RCI2 LOW TEMPERATURE AND SALT RESPONSIVE PROTEIN LTI6 -RELATED"/>
    <property type="match status" value="1"/>
</dbReference>
<accession>A0ABQ8DIB4</accession>
<dbReference type="Proteomes" id="UP000824890">
    <property type="component" value="Unassembled WGS sequence"/>
</dbReference>
<evidence type="ECO:0000256" key="6">
    <source>
        <dbReference type="SAM" id="Phobius"/>
    </source>
</evidence>
<keyword evidence="3 6" id="KW-0812">Transmembrane</keyword>
<organism evidence="7 8">
    <name type="scientific">Brassica napus</name>
    <name type="common">Rape</name>
    <dbReference type="NCBI Taxonomy" id="3708"/>
    <lineage>
        <taxon>Eukaryota</taxon>
        <taxon>Viridiplantae</taxon>
        <taxon>Streptophyta</taxon>
        <taxon>Embryophyta</taxon>
        <taxon>Tracheophyta</taxon>
        <taxon>Spermatophyta</taxon>
        <taxon>Magnoliopsida</taxon>
        <taxon>eudicotyledons</taxon>
        <taxon>Gunneridae</taxon>
        <taxon>Pentapetalae</taxon>
        <taxon>rosids</taxon>
        <taxon>malvids</taxon>
        <taxon>Brassicales</taxon>
        <taxon>Brassicaceae</taxon>
        <taxon>Brassiceae</taxon>
        <taxon>Brassica</taxon>
    </lineage>
</organism>
<gene>
    <name evidence="7" type="ORF">HID58_014842</name>
</gene>
<dbReference type="InterPro" id="IPR000612">
    <property type="entry name" value="PMP3"/>
</dbReference>
<keyword evidence="4 6" id="KW-1133">Transmembrane helix</keyword>
<feature type="transmembrane region" description="Helical" evidence="6">
    <location>
        <begin position="118"/>
        <end position="142"/>
    </location>
</feature>
<feature type="transmembrane region" description="Helical" evidence="6">
    <location>
        <begin position="90"/>
        <end position="112"/>
    </location>
</feature>
<dbReference type="Pfam" id="PF01679">
    <property type="entry name" value="Pmp3"/>
    <property type="match status" value="1"/>
</dbReference>
<evidence type="ECO:0000256" key="1">
    <source>
        <dbReference type="ARBA" id="ARBA00004370"/>
    </source>
</evidence>
<evidence type="ECO:0000256" key="3">
    <source>
        <dbReference type="ARBA" id="ARBA00022692"/>
    </source>
</evidence>
<comment type="caution">
    <text evidence="7">The sequence shown here is derived from an EMBL/GenBank/DDBJ whole genome shotgun (WGS) entry which is preliminary data.</text>
</comment>
<proteinExistence type="inferred from homology"/>
<evidence type="ECO:0000256" key="2">
    <source>
        <dbReference type="ARBA" id="ARBA00009530"/>
    </source>
</evidence>
<reference evidence="7 8" key="1">
    <citation type="submission" date="2021-05" db="EMBL/GenBank/DDBJ databases">
        <title>Genome Assembly of Synthetic Allotetraploid Brassica napus Reveals Homoeologous Exchanges between Subgenomes.</title>
        <authorList>
            <person name="Davis J.T."/>
        </authorList>
    </citation>
    <scope>NUCLEOTIDE SEQUENCE [LARGE SCALE GENOMIC DNA]</scope>
    <source>
        <strain evidence="8">cv. Da-Ae</strain>
        <tissue evidence="7">Seedling</tissue>
    </source>
</reference>
<evidence type="ECO:0000256" key="5">
    <source>
        <dbReference type="ARBA" id="ARBA00023136"/>
    </source>
</evidence>